<reference evidence="3" key="1">
    <citation type="submission" date="2021-01" db="EMBL/GenBank/DDBJ databases">
        <title>Characterization of Corynebacterium spp. from penguins.</title>
        <authorList>
            <person name="Svec P."/>
        </authorList>
    </citation>
    <scope>NUCLEOTIDE SEQUENCE</scope>
    <source>
        <strain evidence="3">CCM 8835</strain>
    </source>
</reference>
<proteinExistence type="predicted"/>
<gene>
    <name evidence="3" type="ORF">JIM95_05895</name>
</gene>
<accession>A0ABS1FL23</accession>
<comment type="caution">
    <text evidence="3">The sequence shown here is derived from an EMBL/GenBank/DDBJ whole genome shotgun (WGS) entry which is preliminary data.</text>
</comment>
<evidence type="ECO:0000313" key="3">
    <source>
        <dbReference type="EMBL" id="MBK1844116.1"/>
    </source>
</evidence>
<evidence type="ECO:0000256" key="2">
    <source>
        <dbReference type="SAM" id="Phobius"/>
    </source>
</evidence>
<keyword evidence="4" id="KW-1185">Reference proteome</keyword>
<dbReference type="Pfam" id="PF14029">
    <property type="entry name" value="DUF4244"/>
    <property type="match status" value="1"/>
</dbReference>
<sequence length="92" mass="9269">MENTISSTTPPTRPDPDGPPCPDSPASTEVVEGRGSIRPLANDLGMSTIEYAMGSIAAAALAAVLYTVITGSDVVEAIRGIIVDALNSGPSA</sequence>
<feature type="compositionally biased region" description="Pro residues" evidence="1">
    <location>
        <begin position="11"/>
        <end position="23"/>
    </location>
</feature>
<evidence type="ECO:0000256" key="1">
    <source>
        <dbReference type="SAM" id="MobiDB-lite"/>
    </source>
</evidence>
<dbReference type="Proteomes" id="UP000650005">
    <property type="component" value="Unassembled WGS sequence"/>
</dbReference>
<dbReference type="InterPro" id="IPR025338">
    <property type="entry name" value="DUF4244"/>
</dbReference>
<organism evidence="3 4">
    <name type="scientific">Corynebacterium antarcticum</name>
    <dbReference type="NCBI Taxonomy" id="2800405"/>
    <lineage>
        <taxon>Bacteria</taxon>
        <taxon>Bacillati</taxon>
        <taxon>Actinomycetota</taxon>
        <taxon>Actinomycetes</taxon>
        <taxon>Mycobacteriales</taxon>
        <taxon>Corynebacteriaceae</taxon>
        <taxon>Corynebacterium</taxon>
    </lineage>
</organism>
<keyword evidence="2" id="KW-0812">Transmembrane</keyword>
<feature type="region of interest" description="Disordered" evidence="1">
    <location>
        <begin position="1"/>
        <end position="35"/>
    </location>
</feature>
<evidence type="ECO:0000313" key="4">
    <source>
        <dbReference type="Proteomes" id="UP000650005"/>
    </source>
</evidence>
<keyword evidence="2" id="KW-1133">Transmembrane helix</keyword>
<feature type="transmembrane region" description="Helical" evidence="2">
    <location>
        <begin position="51"/>
        <end position="69"/>
    </location>
</feature>
<protein>
    <submittedName>
        <fullName evidence="3">DUF4244 domain-containing protein</fullName>
    </submittedName>
</protein>
<dbReference type="EMBL" id="JAENIP010000012">
    <property type="protein sequence ID" value="MBK1844116.1"/>
    <property type="molecule type" value="Genomic_DNA"/>
</dbReference>
<name>A0ABS1FL23_9CORY</name>
<feature type="compositionally biased region" description="Low complexity" evidence="1">
    <location>
        <begin position="1"/>
        <end position="10"/>
    </location>
</feature>
<keyword evidence="2" id="KW-0472">Membrane</keyword>